<name>A0ABY4S0X9_AQUTE</name>
<dbReference type="SMART" id="SM00448">
    <property type="entry name" value="REC"/>
    <property type="match status" value="1"/>
</dbReference>
<feature type="modified residue" description="4-aspartylphosphate" evidence="6">
    <location>
        <position position="76"/>
    </location>
</feature>
<evidence type="ECO:0000256" key="6">
    <source>
        <dbReference type="PROSITE-ProRule" id="PRU00169"/>
    </source>
</evidence>
<dbReference type="PROSITE" id="PS50110">
    <property type="entry name" value="RESPONSE_REGULATORY"/>
    <property type="match status" value="1"/>
</dbReference>
<dbReference type="RefSeq" id="WP_250194454.1">
    <property type="nucleotide sequence ID" value="NZ_CP097635.1"/>
</dbReference>
<dbReference type="InterPro" id="IPR011006">
    <property type="entry name" value="CheY-like_superfamily"/>
</dbReference>
<sequence>MAAGLSDHDAAPLGAGTQGQAGAVPLRIVVVEDHDLLREATVAMLNGHGHRAVGVVCAEDVDTLLLATLPDLYVIDVGLPGEDGFVLARRLRAARPSVGIVMTTARTRIGDRVTGYGSGADIYLPKPVDPDELLAAVLALGHRLRPAAPDADGLRLDVRQQRLQGANTAVALTRAETTLLAALAQAETQTLSRWQVATHMGLDNRLDERATLDVRISQLRHKLHDAGAARPALQAVRGHGYRLCVPLTITG</sequence>
<accession>A0ABY4S0X9</accession>
<evidence type="ECO:0000256" key="1">
    <source>
        <dbReference type="ARBA" id="ARBA00022553"/>
    </source>
</evidence>
<dbReference type="CDD" id="cd00383">
    <property type="entry name" value="trans_reg_C"/>
    <property type="match status" value="1"/>
</dbReference>
<keyword evidence="11" id="KW-1185">Reference proteome</keyword>
<dbReference type="Pfam" id="PF00072">
    <property type="entry name" value="Response_reg"/>
    <property type="match status" value="1"/>
</dbReference>
<feature type="domain" description="Response regulatory" evidence="8">
    <location>
        <begin position="27"/>
        <end position="141"/>
    </location>
</feature>
<feature type="DNA-binding region" description="OmpR/PhoB-type" evidence="7">
    <location>
        <begin position="146"/>
        <end position="245"/>
    </location>
</feature>
<dbReference type="SUPFAM" id="SSF52172">
    <property type="entry name" value="CheY-like"/>
    <property type="match status" value="1"/>
</dbReference>
<protein>
    <submittedName>
        <fullName evidence="10">Response regulator transcription factor</fullName>
    </submittedName>
</protein>
<evidence type="ECO:0000256" key="7">
    <source>
        <dbReference type="PROSITE-ProRule" id="PRU01091"/>
    </source>
</evidence>
<evidence type="ECO:0000256" key="4">
    <source>
        <dbReference type="ARBA" id="ARBA00023125"/>
    </source>
</evidence>
<dbReference type="Gene3D" id="3.40.50.2300">
    <property type="match status" value="1"/>
</dbReference>
<evidence type="ECO:0000259" key="9">
    <source>
        <dbReference type="PROSITE" id="PS51755"/>
    </source>
</evidence>
<dbReference type="InterPro" id="IPR016032">
    <property type="entry name" value="Sig_transdc_resp-reg_C-effctor"/>
</dbReference>
<dbReference type="PANTHER" id="PTHR48111">
    <property type="entry name" value="REGULATOR OF RPOS"/>
    <property type="match status" value="1"/>
</dbReference>
<keyword evidence="4 7" id="KW-0238">DNA-binding</keyword>
<dbReference type="PANTHER" id="PTHR48111:SF1">
    <property type="entry name" value="TWO-COMPONENT RESPONSE REGULATOR ORR33"/>
    <property type="match status" value="1"/>
</dbReference>
<dbReference type="InterPro" id="IPR001789">
    <property type="entry name" value="Sig_transdc_resp-reg_receiver"/>
</dbReference>
<keyword evidence="5" id="KW-0804">Transcription</keyword>
<evidence type="ECO:0000259" key="8">
    <source>
        <dbReference type="PROSITE" id="PS50110"/>
    </source>
</evidence>
<dbReference type="Gene3D" id="1.10.10.10">
    <property type="entry name" value="Winged helix-like DNA-binding domain superfamily/Winged helix DNA-binding domain"/>
    <property type="match status" value="1"/>
</dbReference>
<dbReference type="InterPro" id="IPR001867">
    <property type="entry name" value="OmpR/PhoB-type_DNA-bd"/>
</dbReference>
<evidence type="ECO:0000256" key="3">
    <source>
        <dbReference type="ARBA" id="ARBA00023015"/>
    </source>
</evidence>
<evidence type="ECO:0000256" key="5">
    <source>
        <dbReference type="ARBA" id="ARBA00023163"/>
    </source>
</evidence>
<dbReference type="Pfam" id="PF00486">
    <property type="entry name" value="Trans_reg_C"/>
    <property type="match status" value="1"/>
</dbReference>
<dbReference type="SUPFAM" id="SSF46894">
    <property type="entry name" value="C-terminal effector domain of the bipartite response regulators"/>
    <property type="match status" value="1"/>
</dbReference>
<proteinExistence type="predicted"/>
<dbReference type="InterPro" id="IPR039420">
    <property type="entry name" value="WalR-like"/>
</dbReference>
<evidence type="ECO:0000256" key="2">
    <source>
        <dbReference type="ARBA" id="ARBA00023012"/>
    </source>
</evidence>
<evidence type="ECO:0000313" key="10">
    <source>
        <dbReference type="EMBL" id="URI06190.1"/>
    </source>
</evidence>
<keyword evidence="2" id="KW-0902">Two-component regulatory system</keyword>
<gene>
    <name evidence="10" type="ORF">MW290_09650</name>
</gene>
<organism evidence="10 11">
    <name type="scientific">Aquincola tertiaricarbonis</name>
    <dbReference type="NCBI Taxonomy" id="391953"/>
    <lineage>
        <taxon>Bacteria</taxon>
        <taxon>Pseudomonadati</taxon>
        <taxon>Pseudomonadota</taxon>
        <taxon>Betaproteobacteria</taxon>
        <taxon>Burkholderiales</taxon>
        <taxon>Sphaerotilaceae</taxon>
        <taxon>Aquincola</taxon>
    </lineage>
</organism>
<keyword evidence="3" id="KW-0805">Transcription regulation</keyword>
<reference evidence="10" key="1">
    <citation type="submission" date="2022-05" db="EMBL/GenBank/DDBJ databases">
        <title>An RpoN-dependent PEP-CTERM gene is involved in floc formation of an Aquincola tertiaricarbonis strain.</title>
        <authorList>
            <person name="Qiu D."/>
            <person name="Xia M."/>
        </authorList>
    </citation>
    <scope>NUCLEOTIDE SEQUENCE</scope>
    <source>
        <strain evidence="10">RN12</strain>
    </source>
</reference>
<dbReference type="InterPro" id="IPR036388">
    <property type="entry name" value="WH-like_DNA-bd_sf"/>
</dbReference>
<feature type="domain" description="OmpR/PhoB-type" evidence="9">
    <location>
        <begin position="146"/>
        <end position="245"/>
    </location>
</feature>
<evidence type="ECO:0000313" key="11">
    <source>
        <dbReference type="Proteomes" id="UP001056201"/>
    </source>
</evidence>
<dbReference type="Proteomes" id="UP001056201">
    <property type="component" value="Chromosome 1"/>
</dbReference>
<dbReference type="EMBL" id="CP097635">
    <property type="protein sequence ID" value="URI06190.1"/>
    <property type="molecule type" value="Genomic_DNA"/>
</dbReference>
<dbReference type="SMART" id="SM00862">
    <property type="entry name" value="Trans_reg_C"/>
    <property type="match status" value="1"/>
</dbReference>
<keyword evidence="1 6" id="KW-0597">Phosphoprotein</keyword>
<dbReference type="PROSITE" id="PS51755">
    <property type="entry name" value="OMPR_PHOB"/>
    <property type="match status" value="1"/>
</dbReference>